<organism evidence="2 3">
    <name type="scientific">Candidatus Yanofskybacteria bacterium RIFCSPLOWO2_01_FULL_43_22</name>
    <dbReference type="NCBI Taxonomy" id="1802695"/>
    <lineage>
        <taxon>Bacteria</taxon>
        <taxon>Candidatus Yanofskyibacteriota</taxon>
    </lineage>
</organism>
<feature type="transmembrane region" description="Helical" evidence="1">
    <location>
        <begin position="49"/>
        <end position="71"/>
    </location>
</feature>
<keyword evidence="1" id="KW-0472">Membrane</keyword>
<feature type="transmembrane region" description="Helical" evidence="1">
    <location>
        <begin position="17"/>
        <end position="37"/>
    </location>
</feature>
<dbReference type="STRING" id="1802695.A3A13_04080"/>
<evidence type="ECO:0000313" key="2">
    <source>
        <dbReference type="EMBL" id="OGN23272.1"/>
    </source>
</evidence>
<sequence length="116" mass="13125">MVSKQPFSSKPEVGMEYMSYVLLGLLILGGIFFVLSLNYRLRHDNDPMTYLFTAFGFMTYSILCFIMATFVEESNLGQFSLKGIRIAGWVFFAVSGFSAWFARGDRGKDSDKTQTP</sequence>
<feature type="transmembrane region" description="Helical" evidence="1">
    <location>
        <begin position="83"/>
        <end position="102"/>
    </location>
</feature>
<keyword evidence="1" id="KW-1133">Transmembrane helix</keyword>
<accession>A0A1F8GD31</accession>
<evidence type="ECO:0000256" key="1">
    <source>
        <dbReference type="SAM" id="Phobius"/>
    </source>
</evidence>
<dbReference type="EMBL" id="MGKJ01000020">
    <property type="protein sequence ID" value="OGN23272.1"/>
    <property type="molecule type" value="Genomic_DNA"/>
</dbReference>
<name>A0A1F8GD31_9BACT</name>
<comment type="caution">
    <text evidence="2">The sequence shown here is derived from an EMBL/GenBank/DDBJ whole genome shotgun (WGS) entry which is preliminary data.</text>
</comment>
<keyword evidence="1" id="KW-0812">Transmembrane</keyword>
<gene>
    <name evidence="2" type="ORF">A3A13_04080</name>
</gene>
<evidence type="ECO:0000313" key="3">
    <source>
        <dbReference type="Proteomes" id="UP000178911"/>
    </source>
</evidence>
<dbReference type="Proteomes" id="UP000178911">
    <property type="component" value="Unassembled WGS sequence"/>
</dbReference>
<proteinExistence type="predicted"/>
<reference evidence="2 3" key="1">
    <citation type="journal article" date="2016" name="Nat. Commun.">
        <title>Thousands of microbial genomes shed light on interconnected biogeochemical processes in an aquifer system.</title>
        <authorList>
            <person name="Anantharaman K."/>
            <person name="Brown C.T."/>
            <person name="Hug L.A."/>
            <person name="Sharon I."/>
            <person name="Castelle C.J."/>
            <person name="Probst A.J."/>
            <person name="Thomas B.C."/>
            <person name="Singh A."/>
            <person name="Wilkins M.J."/>
            <person name="Karaoz U."/>
            <person name="Brodie E.L."/>
            <person name="Williams K.H."/>
            <person name="Hubbard S.S."/>
            <person name="Banfield J.F."/>
        </authorList>
    </citation>
    <scope>NUCLEOTIDE SEQUENCE [LARGE SCALE GENOMIC DNA]</scope>
</reference>
<dbReference type="AlphaFoldDB" id="A0A1F8GD31"/>
<protein>
    <submittedName>
        <fullName evidence="2">Uncharacterized protein</fullName>
    </submittedName>
</protein>